<gene>
    <name evidence="2" type="ORF">FIBSPDRAFT_964169</name>
</gene>
<proteinExistence type="predicted"/>
<reference evidence="2 3" key="1">
    <citation type="journal article" date="2016" name="Mol. Biol. Evol.">
        <title>Comparative Genomics of Early-Diverging Mushroom-Forming Fungi Provides Insights into the Origins of Lignocellulose Decay Capabilities.</title>
        <authorList>
            <person name="Nagy L.G."/>
            <person name="Riley R."/>
            <person name="Tritt A."/>
            <person name="Adam C."/>
            <person name="Daum C."/>
            <person name="Floudas D."/>
            <person name="Sun H."/>
            <person name="Yadav J.S."/>
            <person name="Pangilinan J."/>
            <person name="Larsson K.H."/>
            <person name="Matsuura K."/>
            <person name="Barry K."/>
            <person name="Labutti K."/>
            <person name="Kuo R."/>
            <person name="Ohm R.A."/>
            <person name="Bhattacharya S.S."/>
            <person name="Shirouzu T."/>
            <person name="Yoshinaga Y."/>
            <person name="Martin F.M."/>
            <person name="Grigoriev I.V."/>
            <person name="Hibbett D.S."/>
        </authorList>
    </citation>
    <scope>NUCLEOTIDE SEQUENCE [LARGE SCALE GENOMIC DNA]</scope>
    <source>
        <strain evidence="2 3">CBS 109695</strain>
    </source>
</reference>
<accession>A0A165Y326</accession>
<dbReference type="EMBL" id="KV417706">
    <property type="protein sequence ID" value="KZP09152.1"/>
    <property type="molecule type" value="Genomic_DNA"/>
</dbReference>
<dbReference type="Proteomes" id="UP000076532">
    <property type="component" value="Unassembled WGS sequence"/>
</dbReference>
<evidence type="ECO:0000313" key="3">
    <source>
        <dbReference type="Proteomes" id="UP000076532"/>
    </source>
</evidence>
<organism evidence="2 3">
    <name type="scientific">Athelia psychrophila</name>
    <dbReference type="NCBI Taxonomy" id="1759441"/>
    <lineage>
        <taxon>Eukaryota</taxon>
        <taxon>Fungi</taxon>
        <taxon>Dikarya</taxon>
        <taxon>Basidiomycota</taxon>
        <taxon>Agaricomycotina</taxon>
        <taxon>Agaricomycetes</taxon>
        <taxon>Agaricomycetidae</taxon>
        <taxon>Atheliales</taxon>
        <taxon>Atheliaceae</taxon>
        <taxon>Athelia</taxon>
    </lineage>
</organism>
<dbReference type="AlphaFoldDB" id="A0A165Y326"/>
<protein>
    <submittedName>
        <fullName evidence="2">Uncharacterized protein</fullName>
    </submittedName>
</protein>
<feature type="region of interest" description="Disordered" evidence="1">
    <location>
        <begin position="59"/>
        <end position="84"/>
    </location>
</feature>
<evidence type="ECO:0000313" key="2">
    <source>
        <dbReference type="EMBL" id="KZP09152.1"/>
    </source>
</evidence>
<name>A0A165Y326_9AGAM</name>
<evidence type="ECO:0000256" key="1">
    <source>
        <dbReference type="SAM" id="MobiDB-lite"/>
    </source>
</evidence>
<sequence>MPASPTQLREGLPTRLRSLHEHSFTHGLSLFALTQDLRARAHPRKYLPAHSHLIHAHTQPPHLTTLPNQPAPAPSTRSHPPTLRTMRVFSPSRTLGIPPWIKRDIAAPAF</sequence>
<keyword evidence="3" id="KW-1185">Reference proteome</keyword>